<evidence type="ECO:0000313" key="1">
    <source>
        <dbReference type="EMBL" id="CAI6331087.1"/>
    </source>
</evidence>
<name>A0A9W4UAG7_9PLEO</name>
<proteinExistence type="predicted"/>
<reference evidence="1" key="1">
    <citation type="submission" date="2023-01" db="EMBL/GenBank/DDBJ databases">
        <authorList>
            <person name="Van Ghelder C."/>
            <person name="Rancurel C."/>
        </authorList>
    </citation>
    <scope>NUCLEOTIDE SEQUENCE</scope>
    <source>
        <strain evidence="1">CNCM I-4278</strain>
    </source>
</reference>
<dbReference type="EMBL" id="CAOQHR010000002">
    <property type="protein sequence ID" value="CAI6331087.1"/>
    <property type="molecule type" value="Genomic_DNA"/>
</dbReference>
<comment type="caution">
    <text evidence="1">The sequence shown here is derived from an EMBL/GenBank/DDBJ whole genome shotgun (WGS) entry which is preliminary data.</text>
</comment>
<dbReference type="AlphaFoldDB" id="A0A9W4UAG7"/>
<organism evidence="1 2">
    <name type="scientific">Periconia digitata</name>
    <dbReference type="NCBI Taxonomy" id="1303443"/>
    <lineage>
        <taxon>Eukaryota</taxon>
        <taxon>Fungi</taxon>
        <taxon>Dikarya</taxon>
        <taxon>Ascomycota</taxon>
        <taxon>Pezizomycotina</taxon>
        <taxon>Dothideomycetes</taxon>
        <taxon>Pleosporomycetidae</taxon>
        <taxon>Pleosporales</taxon>
        <taxon>Massarineae</taxon>
        <taxon>Periconiaceae</taxon>
        <taxon>Periconia</taxon>
    </lineage>
</organism>
<keyword evidence="2" id="KW-1185">Reference proteome</keyword>
<protein>
    <submittedName>
        <fullName evidence="1">Uncharacterized protein</fullName>
    </submittedName>
</protein>
<evidence type="ECO:0000313" key="2">
    <source>
        <dbReference type="Proteomes" id="UP001152607"/>
    </source>
</evidence>
<accession>A0A9W4UAG7</accession>
<sequence length="88" mass="9718">MWHVANSVNLQPTSVISSLLFDYRISASAIHFIADAQVLVEIDGSRSCHVTSDGSAQYSSAKRSSSFSSFLIDALRRKIHGIRHSIIR</sequence>
<gene>
    <name evidence="1" type="ORF">PDIGIT_LOCUS4389</name>
</gene>
<dbReference type="Proteomes" id="UP001152607">
    <property type="component" value="Unassembled WGS sequence"/>
</dbReference>